<dbReference type="Pfam" id="PF21056">
    <property type="entry name" value="ZSWIM1-3_RNaseH-like"/>
    <property type="match status" value="1"/>
</dbReference>
<dbReference type="STRING" id="4795.A0A225UM86"/>
<comment type="caution">
    <text evidence="3">The sequence shown here is derived from an EMBL/GenBank/DDBJ whole genome shotgun (WGS) entry which is preliminary data.</text>
</comment>
<dbReference type="InterPro" id="IPR048324">
    <property type="entry name" value="ZSWIM1-3_RNaseH-like"/>
</dbReference>
<dbReference type="AlphaFoldDB" id="A0A225UM86"/>
<protein>
    <submittedName>
        <fullName evidence="3">ABC transporter</fullName>
    </submittedName>
</protein>
<feature type="domain" description="ZSWIM1/3 RNaseH-like" evidence="2">
    <location>
        <begin position="172"/>
        <end position="257"/>
    </location>
</feature>
<dbReference type="PANTHER" id="PTHR31569">
    <property type="entry name" value="SWIM-TYPE DOMAIN-CONTAINING PROTEIN"/>
    <property type="match status" value="1"/>
</dbReference>
<organism evidence="3 4">
    <name type="scientific">Phytophthora megakarya</name>
    <dbReference type="NCBI Taxonomy" id="4795"/>
    <lineage>
        <taxon>Eukaryota</taxon>
        <taxon>Sar</taxon>
        <taxon>Stramenopiles</taxon>
        <taxon>Oomycota</taxon>
        <taxon>Peronosporomycetes</taxon>
        <taxon>Peronosporales</taxon>
        <taxon>Peronosporaceae</taxon>
        <taxon>Phytophthora</taxon>
    </lineage>
</organism>
<evidence type="ECO:0000256" key="1">
    <source>
        <dbReference type="SAM" id="MobiDB-lite"/>
    </source>
</evidence>
<evidence type="ECO:0000259" key="2">
    <source>
        <dbReference type="Pfam" id="PF21056"/>
    </source>
</evidence>
<proteinExistence type="predicted"/>
<reference evidence="4" key="1">
    <citation type="submission" date="2017-03" db="EMBL/GenBank/DDBJ databases">
        <title>Phytopthora megakarya and P. palmivora, two closely related causual agents of cacao black pod achieved similar genome size and gene model numbers by different mechanisms.</title>
        <authorList>
            <person name="Ali S."/>
            <person name="Shao J."/>
            <person name="Larry D.J."/>
            <person name="Kronmiller B."/>
            <person name="Shen D."/>
            <person name="Strem M.D."/>
            <person name="Melnick R.L."/>
            <person name="Guiltinan M.J."/>
            <person name="Tyler B.M."/>
            <person name="Meinhardt L.W."/>
            <person name="Bailey B.A."/>
        </authorList>
    </citation>
    <scope>NUCLEOTIDE SEQUENCE [LARGE SCALE GENOMIC DNA]</scope>
    <source>
        <strain evidence="4">zdho120</strain>
    </source>
</reference>
<dbReference type="Proteomes" id="UP000198211">
    <property type="component" value="Unassembled WGS sequence"/>
</dbReference>
<dbReference type="OrthoDB" id="124012at2759"/>
<dbReference type="InterPro" id="IPR052579">
    <property type="entry name" value="Zinc_finger_SWIM"/>
</dbReference>
<keyword evidence="4" id="KW-1185">Reference proteome</keyword>
<name>A0A225UM86_9STRA</name>
<evidence type="ECO:0000313" key="4">
    <source>
        <dbReference type="Proteomes" id="UP000198211"/>
    </source>
</evidence>
<gene>
    <name evidence="3" type="ORF">PHMEG_00036083</name>
</gene>
<accession>A0A225UM86</accession>
<dbReference type="EMBL" id="NBNE01014681">
    <property type="protein sequence ID" value="OWY94244.1"/>
    <property type="molecule type" value="Genomic_DNA"/>
</dbReference>
<sequence>MRSSTSSAARNADLQQRQKDSPQTIIPWSFDKYYRKLVGTHGWSRPSRSKDKRQNYFVKSTVCPARKTVTVVWGGTLGFQVTQQLTEQNHALDSRSYGNHHSNRRIEDESMIDFVDELQAAGAKKKLILQFLKKKAGKHVTLRDVHNMVANLKAARCGSKTVESRLETGLRAFCSRKGNTVTIYVDDNKLAQTITFQTQQRRRFFLAFPQVLMMDATHNTNDARYKLFSFMIHDVFGHGLYVQHVLMENDSAECLTDEYVSLLVYLNENGTATLSTCHLLAPTYR</sequence>
<dbReference type="PANTHER" id="PTHR31569:SF4">
    <property type="entry name" value="SWIM-TYPE DOMAIN-CONTAINING PROTEIN"/>
    <property type="match status" value="1"/>
</dbReference>
<evidence type="ECO:0000313" key="3">
    <source>
        <dbReference type="EMBL" id="OWY94244.1"/>
    </source>
</evidence>
<feature type="region of interest" description="Disordered" evidence="1">
    <location>
        <begin position="1"/>
        <end position="21"/>
    </location>
</feature>